<evidence type="ECO:0008006" key="5">
    <source>
        <dbReference type="Google" id="ProtNLM"/>
    </source>
</evidence>
<dbReference type="PANTHER" id="PTHR12128">
    <property type="entry name" value="DIHYDRODIPICOLINATE SYNTHASE"/>
    <property type="match status" value="1"/>
</dbReference>
<keyword evidence="4" id="KW-1185">Reference proteome</keyword>
<proteinExistence type="predicted"/>
<dbReference type="GO" id="GO:0008840">
    <property type="term" value="F:4-hydroxy-tetrahydrodipicolinate synthase activity"/>
    <property type="evidence" value="ECO:0007669"/>
    <property type="project" value="TreeGrafter"/>
</dbReference>
<dbReference type="AlphaFoldDB" id="A0A4U0UCQ7"/>
<dbReference type="Pfam" id="PF00701">
    <property type="entry name" value="DHDPS"/>
    <property type="match status" value="1"/>
</dbReference>
<dbReference type="InterPro" id="IPR002220">
    <property type="entry name" value="DapA-like"/>
</dbReference>
<evidence type="ECO:0000256" key="2">
    <source>
        <dbReference type="ARBA" id="ARBA00023270"/>
    </source>
</evidence>
<name>A0A4U0UCQ7_9PEZI</name>
<evidence type="ECO:0000313" key="4">
    <source>
        <dbReference type="Proteomes" id="UP000308549"/>
    </source>
</evidence>
<organism evidence="3 4">
    <name type="scientific">Salinomyces thailandicus</name>
    <dbReference type="NCBI Taxonomy" id="706561"/>
    <lineage>
        <taxon>Eukaryota</taxon>
        <taxon>Fungi</taxon>
        <taxon>Dikarya</taxon>
        <taxon>Ascomycota</taxon>
        <taxon>Pezizomycotina</taxon>
        <taxon>Dothideomycetes</taxon>
        <taxon>Dothideomycetidae</taxon>
        <taxon>Mycosphaerellales</taxon>
        <taxon>Teratosphaeriaceae</taxon>
        <taxon>Salinomyces</taxon>
    </lineage>
</organism>
<evidence type="ECO:0000256" key="1">
    <source>
        <dbReference type="ARBA" id="ARBA00023239"/>
    </source>
</evidence>
<dbReference type="Proteomes" id="UP000308549">
    <property type="component" value="Unassembled WGS sequence"/>
</dbReference>
<dbReference type="PROSITE" id="PS00665">
    <property type="entry name" value="DHDPS_1"/>
    <property type="match status" value="1"/>
</dbReference>
<dbReference type="SUPFAM" id="SSF51569">
    <property type="entry name" value="Aldolase"/>
    <property type="match status" value="1"/>
</dbReference>
<sequence length="345" mass="37254">MNGNSTRPQANPPPSGIYVPVPTFFAQESHPSYNPTTPPLDLQTQSAHSLFLVRGGIKGLVLLGSTGEAIFTSDSERTELIASQRKTLDDAGYKDRPIIAGTATQRIDEAVEMIKQSKEAGAEFAMVLGPGYFAPSTGQTGIQKWFEAVADQAVLPVMIYHYPGVTNNLYIAPSTFEKLAAHPNIVGTKLSHGIIDDQTLIAASPKIDHSHFSVFTGLGQNLLPVLAIGGVAAIDGLAGIFPRLVVRLFNLFNESLEKGISKEDMRAMRDLQFRICEGEKLVARWGVVGVKEACARVWGMGGKGGGRLPLAGGFEEGEGEWKKWEGIFSGLRELEERFKAEGKEG</sequence>
<dbReference type="EMBL" id="NAJL01000003">
    <property type="protein sequence ID" value="TKA33253.1"/>
    <property type="molecule type" value="Genomic_DNA"/>
</dbReference>
<keyword evidence="2" id="KW-0704">Schiff base</keyword>
<dbReference type="InterPro" id="IPR020624">
    <property type="entry name" value="Schiff_base-form_aldolases_CS"/>
</dbReference>
<gene>
    <name evidence="3" type="ORF">B0A50_00806</name>
</gene>
<dbReference type="PANTHER" id="PTHR12128:SF68">
    <property type="entry name" value="DIHYDRODIPICOLINATE SYNTHETASE"/>
    <property type="match status" value="1"/>
</dbReference>
<dbReference type="SMART" id="SM01130">
    <property type="entry name" value="DHDPS"/>
    <property type="match status" value="1"/>
</dbReference>
<comment type="caution">
    <text evidence="3">The sequence shown here is derived from an EMBL/GenBank/DDBJ whole genome shotgun (WGS) entry which is preliminary data.</text>
</comment>
<dbReference type="CDD" id="cd00408">
    <property type="entry name" value="DHDPS-like"/>
    <property type="match status" value="1"/>
</dbReference>
<dbReference type="InterPro" id="IPR013785">
    <property type="entry name" value="Aldolase_TIM"/>
</dbReference>
<keyword evidence="1" id="KW-0456">Lyase</keyword>
<dbReference type="Gene3D" id="3.20.20.70">
    <property type="entry name" value="Aldolase class I"/>
    <property type="match status" value="1"/>
</dbReference>
<evidence type="ECO:0000313" key="3">
    <source>
        <dbReference type="EMBL" id="TKA33253.1"/>
    </source>
</evidence>
<protein>
    <recommendedName>
        <fullName evidence="5">Aldolase</fullName>
    </recommendedName>
</protein>
<dbReference type="PRINTS" id="PR00146">
    <property type="entry name" value="DHPICSNTHASE"/>
</dbReference>
<dbReference type="OrthoDB" id="191315at2759"/>
<reference evidence="3 4" key="1">
    <citation type="submission" date="2017-03" db="EMBL/GenBank/DDBJ databases">
        <title>Genomes of endolithic fungi from Antarctica.</title>
        <authorList>
            <person name="Coleine C."/>
            <person name="Masonjones S."/>
            <person name="Stajich J.E."/>
        </authorList>
    </citation>
    <scope>NUCLEOTIDE SEQUENCE [LARGE SCALE GENOMIC DNA]</scope>
    <source>
        <strain evidence="3 4">CCFEE 6315</strain>
    </source>
</reference>
<accession>A0A4U0UCQ7</accession>